<evidence type="ECO:0000313" key="2">
    <source>
        <dbReference type="Proteomes" id="UP001172155"/>
    </source>
</evidence>
<accession>A0AA40EKW5</accession>
<reference evidence="1" key="1">
    <citation type="submission" date="2023-06" db="EMBL/GenBank/DDBJ databases">
        <title>Genome-scale phylogeny and comparative genomics of the fungal order Sordariales.</title>
        <authorList>
            <consortium name="Lawrence Berkeley National Laboratory"/>
            <person name="Hensen N."/>
            <person name="Bonometti L."/>
            <person name="Westerberg I."/>
            <person name="Brannstrom I.O."/>
            <person name="Guillou S."/>
            <person name="Cros-Aarteil S."/>
            <person name="Calhoun S."/>
            <person name="Haridas S."/>
            <person name="Kuo A."/>
            <person name="Mondo S."/>
            <person name="Pangilinan J."/>
            <person name="Riley R."/>
            <person name="LaButti K."/>
            <person name="Andreopoulos B."/>
            <person name="Lipzen A."/>
            <person name="Chen C."/>
            <person name="Yanf M."/>
            <person name="Daum C."/>
            <person name="Ng V."/>
            <person name="Clum A."/>
            <person name="Steindorff A."/>
            <person name="Ohm R."/>
            <person name="Martin F."/>
            <person name="Silar P."/>
            <person name="Natvig D."/>
            <person name="Lalanne C."/>
            <person name="Gautier V."/>
            <person name="Ament-velasquez S.L."/>
            <person name="Kruys A."/>
            <person name="Hutchinson M.I."/>
            <person name="Powell A.J."/>
            <person name="Barry K."/>
            <person name="Miller A.N."/>
            <person name="Grigoriev I.V."/>
            <person name="Debuchy R."/>
            <person name="Gladieux P."/>
            <person name="Thoren M.H."/>
            <person name="Johannesson H."/>
        </authorList>
    </citation>
    <scope>NUCLEOTIDE SEQUENCE</scope>
    <source>
        <strain evidence="1">SMH3187-1</strain>
    </source>
</reference>
<sequence>MMERKSLPLPNHKHQRGSACLPAVSQVKQAGYYVPFPSYHIDSEGRWPLLSGLWRQISLAADSDRAEVVSYTREQSSQLSASVQEASAIDCSDLFGRRERFGGQPTGHCIKPSLLLGAECCTTTWMESLLGLSGTGPRSFERLFFSLVPRPLLLAVSPQSWRVSDGCRKEGLEGVLSEFLRRLPCICVRCLLVGNVYPSVIRLLHALLGRFPSPSTQVWSQGGGRIEPCEE</sequence>
<keyword evidence="2" id="KW-1185">Reference proteome</keyword>
<dbReference type="Proteomes" id="UP001172155">
    <property type="component" value="Unassembled WGS sequence"/>
</dbReference>
<proteinExistence type="predicted"/>
<name>A0AA40EKW5_9PEZI</name>
<organism evidence="1 2">
    <name type="scientific">Schizothecium vesticola</name>
    <dbReference type="NCBI Taxonomy" id="314040"/>
    <lineage>
        <taxon>Eukaryota</taxon>
        <taxon>Fungi</taxon>
        <taxon>Dikarya</taxon>
        <taxon>Ascomycota</taxon>
        <taxon>Pezizomycotina</taxon>
        <taxon>Sordariomycetes</taxon>
        <taxon>Sordariomycetidae</taxon>
        <taxon>Sordariales</taxon>
        <taxon>Schizotheciaceae</taxon>
        <taxon>Schizothecium</taxon>
    </lineage>
</organism>
<evidence type="ECO:0000313" key="1">
    <source>
        <dbReference type="EMBL" id="KAK0741169.1"/>
    </source>
</evidence>
<dbReference type="EMBL" id="JAUKUD010000006">
    <property type="protein sequence ID" value="KAK0741169.1"/>
    <property type="molecule type" value="Genomic_DNA"/>
</dbReference>
<dbReference type="AlphaFoldDB" id="A0AA40EKW5"/>
<comment type="caution">
    <text evidence="1">The sequence shown here is derived from an EMBL/GenBank/DDBJ whole genome shotgun (WGS) entry which is preliminary data.</text>
</comment>
<protein>
    <submittedName>
        <fullName evidence="1">Uncharacterized protein</fullName>
    </submittedName>
</protein>
<gene>
    <name evidence="1" type="ORF">B0T18DRAFT_225703</name>
</gene>